<protein>
    <recommendedName>
        <fullName evidence="7">NADP-dependent oxidoreductase domain-containing protein</fullName>
    </recommendedName>
</protein>
<sequence>MAFHQEFFTLNNGNKIPAVAVIGTGTRWYKKEETDANFSHALVKQIEYALTLPGVVHVDHAEVYRTYPEFSEALKNTKKPRNEIFVTDKYSVQEKITNDPREGLDTGLKRTGLEYVDLYLLHSPFASKEKNGFTIEEAWAQLEELYHEGKAKNIGVSNFRVEDLEKILKVAKVKPQVNQIEFSAFLQNQTPGVVKFSQDHDIQLEAYAPLGPLSKRDESEQAKPFYDYIKKLTEKYSKTEAQILLRWVSKRGILPVTTSGQPKRIEDAQNLFGFDLTKDEVDEITKLGLAHPALRLYWNPLYDQYNPESQKP</sequence>
<keyword evidence="2" id="KW-0521">NADP</keyword>
<evidence type="ECO:0000259" key="7">
    <source>
        <dbReference type="Pfam" id="PF00248"/>
    </source>
</evidence>
<dbReference type="Gene3D" id="3.20.20.100">
    <property type="entry name" value="NADP-dependent oxidoreductase domain"/>
    <property type="match status" value="1"/>
</dbReference>
<dbReference type="SUPFAM" id="SSF51430">
    <property type="entry name" value="NAD(P)-linked oxidoreductase"/>
    <property type="match status" value="1"/>
</dbReference>
<dbReference type="OMA" id="IGTGTRW"/>
<dbReference type="InterPro" id="IPR036812">
    <property type="entry name" value="NAD(P)_OxRdtase_dom_sf"/>
</dbReference>
<name>A0A1Q2ZXL6_ZYGRO</name>
<dbReference type="CDD" id="cd19120">
    <property type="entry name" value="AKR_AKR3C2-3"/>
    <property type="match status" value="1"/>
</dbReference>
<evidence type="ECO:0000256" key="2">
    <source>
        <dbReference type="ARBA" id="ARBA00022857"/>
    </source>
</evidence>
<dbReference type="GO" id="GO:0004032">
    <property type="term" value="F:aldose reductase (NADPH) activity"/>
    <property type="evidence" value="ECO:0007669"/>
    <property type="project" value="EnsemblFungi"/>
</dbReference>
<comment type="caution">
    <text evidence="8">The sequence shown here is derived from an EMBL/GenBank/DDBJ whole genome shotgun (WGS) entry which is preliminary data.</text>
</comment>
<dbReference type="InterPro" id="IPR018170">
    <property type="entry name" value="Aldo/ket_reductase_CS"/>
</dbReference>
<feature type="site" description="Lowers pKa of active site Tyr" evidence="6">
    <location>
        <position position="89"/>
    </location>
</feature>
<dbReference type="GO" id="GO:0016652">
    <property type="term" value="F:oxidoreductase activity, acting on NAD(P)H as acceptor"/>
    <property type="evidence" value="ECO:0007669"/>
    <property type="project" value="InterPro"/>
</dbReference>
<evidence type="ECO:0000256" key="3">
    <source>
        <dbReference type="ARBA" id="ARBA00023002"/>
    </source>
</evidence>
<dbReference type="GO" id="GO:0051269">
    <property type="term" value="F:alpha-ketoester reductase (NADPH) activity"/>
    <property type="evidence" value="ECO:0007669"/>
    <property type="project" value="EnsemblFungi"/>
</dbReference>
<dbReference type="InterPro" id="IPR044494">
    <property type="entry name" value="AKR3C2/3"/>
</dbReference>
<feature type="binding site" evidence="5">
    <location>
        <position position="122"/>
    </location>
    <ligand>
        <name>substrate</name>
    </ligand>
</feature>
<dbReference type="PANTHER" id="PTHR43827">
    <property type="entry name" value="2,5-DIKETO-D-GLUCONIC ACID REDUCTASE"/>
    <property type="match status" value="1"/>
</dbReference>
<keyword evidence="3" id="KW-0560">Oxidoreductase</keyword>
<feature type="domain" description="NADP-dependent oxidoreductase" evidence="7">
    <location>
        <begin position="22"/>
        <end position="287"/>
    </location>
</feature>
<dbReference type="EMBL" id="BDGX01000009">
    <property type="protein sequence ID" value="GAV48088.1"/>
    <property type="molecule type" value="Genomic_DNA"/>
</dbReference>
<evidence type="ECO:0000256" key="6">
    <source>
        <dbReference type="PIRSR" id="PIRSR000097-3"/>
    </source>
</evidence>
<dbReference type="Pfam" id="PF00248">
    <property type="entry name" value="Aldo_ket_red"/>
    <property type="match status" value="1"/>
</dbReference>
<dbReference type="GO" id="GO:0051268">
    <property type="term" value="F:alpha-keto amide reductase activity"/>
    <property type="evidence" value="ECO:0007669"/>
    <property type="project" value="EnsemblFungi"/>
</dbReference>
<dbReference type="InterPro" id="IPR023210">
    <property type="entry name" value="NADP_OxRdtase_dom"/>
</dbReference>
<reference evidence="8 9" key="1">
    <citation type="submission" date="2016-08" db="EMBL/GenBank/DDBJ databases">
        <title>Draft genome sequence of allopolyploid Zygosaccharomyces rouxii.</title>
        <authorList>
            <person name="Watanabe J."/>
            <person name="Uehara K."/>
            <person name="Mogi Y."/>
            <person name="Tsukioka Y."/>
        </authorList>
    </citation>
    <scope>NUCLEOTIDE SEQUENCE [LARGE SCALE GENOMIC DNA]</scope>
    <source>
        <strain evidence="8 9">NBRC 110957</strain>
    </source>
</reference>
<dbReference type="FunFam" id="3.20.20.100:FF:000002">
    <property type="entry name" value="2,5-diketo-D-gluconic acid reductase A"/>
    <property type="match status" value="1"/>
</dbReference>
<evidence type="ECO:0000313" key="8">
    <source>
        <dbReference type="EMBL" id="GAV48088.1"/>
    </source>
</evidence>
<dbReference type="GO" id="GO:0042180">
    <property type="term" value="P:ketone metabolic process"/>
    <property type="evidence" value="ECO:0007669"/>
    <property type="project" value="EnsemblFungi"/>
</dbReference>
<dbReference type="PIRSF" id="PIRSF000097">
    <property type="entry name" value="AKR"/>
    <property type="match status" value="1"/>
</dbReference>
<evidence type="ECO:0000313" key="9">
    <source>
        <dbReference type="Proteomes" id="UP000187013"/>
    </source>
</evidence>
<dbReference type="PRINTS" id="PR00069">
    <property type="entry name" value="ALDKETRDTASE"/>
</dbReference>
<dbReference type="PANTHER" id="PTHR43827:SF3">
    <property type="entry name" value="NADP-DEPENDENT OXIDOREDUCTASE DOMAIN-CONTAINING PROTEIN"/>
    <property type="match status" value="1"/>
</dbReference>
<organism evidence="8 9">
    <name type="scientific">Zygosaccharomyces rouxii</name>
    <dbReference type="NCBI Taxonomy" id="4956"/>
    <lineage>
        <taxon>Eukaryota</taxon>
        <taxon>Fungi</taxon>
        <taxon>Dikarya</taxon>
        <taxon>Ascomycota</taxon>
        <taxon>Saccharomycotina</taxon>
        <taxon>Saccharomycetes</taxon>
        <taxon>Saccharomycetales</taxon>
        <taxon>Saccharomycetaceae</taxon>
        <taxon>Zygosaccharomyces</taxon>
    </lineage>
</organism>
<proteinExistence type="inferred from homology"/>
<dbReference type="OrthoDB" id="416253at2759"/>
<dbReference type="Proteomes" id="UP000187013">
    <property type="component" value="Unassembled WGS sequence"/>
</dbReference>
<dbReference type="GO" id="GO:0034599">
    <property type="term" value="P:cellular response to oxidative stress"/>
    <property type="evidence" value="ECO:0007669"/>
    <property type="project" value="EnsemblFungi"/>
</dbReference>
<feature type="active site" description="Proton donor" evidence="4">
    <location>
        <position position="64"/>
    </location>
</feature>
<comment type="similarity">
    <text evidence="1">Belongs to the aldo/keto reductase family.</text>
</comment>
<dbReference type="PROSITE" id="PS00062">
    <property type="entry name" value="ALDOKETO_REDUCTASE_2"/>
    <property type="match status" value="1"/>
</dbReference>
<evidence type="ECO:0000256" key="4">
    <source>
        <dbReference type="PIRSR" id="PIRSR000097-1"/>
    </source>
</evidence>
<gene>
    <name evidence="8" type="ORF">ZYGR_0I03850</name>
</gene>
<accession>A0A1Q2ZXL6</accession>
<evidence type="ECO:0000256" key="5">
    <source>
        <dbReference type="PIRSR" id="PIRSR000097-2"/>
    </source>
</evidence>
<dbReference type="eggNOG" id="KOG1577">
    <property type="taxonomic scope" value="Eukaryota"/>
</dbReference>
<dbReference type="AlphaFoldDB" id="A0A1Q2ZXL6"/>
<dbReference type="InterPro" id="IPR020471">
    <property type="entry name" value="AKR"/>
</dbReference>
<evidence type="ECO:0000256" key="1">
    <source>
        <dbReference type="ARBA" id="ARBA00007905"/>
    </source>
</evidence>